<dbReference type="RefSeq" id="WP_277279706.1">
    <property type="nucleotide sequence ID" value="NZ_JAROCY010000018.1"/>
</dbReference>
<gene>
    <name evidence="1" type="ORF">POM99_17135</name>
</gene>
<evidence type="ECO:0008006" key="3">
    <source>
        <dbReference type="Google" id="ProtNLM"/>
    </source>
</evidence>
<dbReference type="EMBL" id="JAROCY010000018">
    <property type="protein sequence ID" value="MDF8334935.1"/>
    <property type="molecule type" value="Genomic_DNA"/>
</dbReference>
<proteinExistence type="predicted"/>
<dbReference type="Proteomes" id="UP001222770">
    <property type="component" value="Unassembled WGS sequence"/>
</dbReference>
<organism evidence="1 2">
    <name type="scientific">Novosphingobium cyanobacteriorum</name>
    <dbReference type="NCBI Taxonomy" id="3024215"/>
    <lineage>
        <taxon>Bacteria</taxon>
        <taxon>Pseudomonadati</taxon>
        <taxon>Pseudomonadota</taxon>
        <taxon>Alphaproteobacteria</taxon>
        <taxon>Sphingomonadales</taxon>
        <taxon>Sphingomonadaceae</taxon>
        <taxon>Novosphingobium</taxon>
    </lineage>
</organism>
<sequence>MASTRQELLDLIVTDHAFDHPRAEIEALQLQAADELFQMLRARIPVLDRRANETGIERIERFEDIVPLLFAHTVYKSYPESFIEKGRWDRMLAWLTTLSADDLTGIDVAGVTDADEWLGRLKAAGCMVLATSGSSGKCSFLPASSADKALKLRHFKHSTGWPNTVANNQMISFWTGPIEGPNSAIEAGQIQRDLWAKPGAFYNLISEPLRITDVSAGAAFMKKMRSGTASPDEIAAFEERSKAASARMSAGIEGFVDTLLAHRHEPIQISGLWAQHLQIIEMAYARGVKDGEFHPESRVSAGGGIKGVVLPEDYKERVRRFYGDVRYPGAYGMTEMAQPMPICPGGRYHRPPGLIWLQLDKPGENLINAREGVVEGRFAFLDLLFTGRWGGCISGDKVEIDWSDSCPCGRPGPTILDTISRFAQAGEEDHIGCAGTIDSYVRGAMS</sequence>
<evidence type="ECO:0000313" key="2">
    <source>
        <dbReference type="Proteomes" id="UP001222770"/>
    </source>
</evidence>
<accession>A0ABT6CPB0</accession>
<reference evidence="1 2" key="1">
    <citation type="submission" date="2023-03" db="EMBL/GenBank/DDBJ databases">
        <title>Novosphingobium cyanobacteriorum sp. nov., isolated from a eutrophic reservoir during the Microcystis bloom period.</title>
        <authorList>
            <person name="Kang M."/>
            <person name="Le V."/>
            <person name="Ko S.-R."/>
            <person name="Lee S.-A."/>
            <person name="Ahn C.-Y."/>
        </authorList>
    </citation>
    <scope>NUCLEOTIDE SEQUENCE [LARGE SCALE GENOMIC DNA]</scope>
    <source>
        <strain evidence="1 2">HBC54</strain>
    </source>
</reference>
<protein>
    <recommendedName>
        <fullName evidence="3">Acyl-protein synthetase LuxE domain-containing protein</fullName>
    </recommendedName>
</protein>
<name>A0ABT6CPB0_9SPHN</name>
<evidence type="ECO:0000313" key="1">
    <source>
        <dbReference type="EMBL" id="MDF8334935.1"/>
    </source>
</evidence>
<comment type="caution">
    <text evidence="1">The sequence shown here is derived from an EMBL/GenBank/DDBJ whole genome shotgun (WGS) entry which is preliminary data.</text>
</comment>
<keyword evidence="2" id="KW-1185">Reference proteome</keyword>